<name>F4MXM5_YEREN</name>
<dbReference type="Pfam" id="PF06048">
    <property type="entry name" value="DUF927"/>
    <property type="match status" value="1"/>
</dbReference>
<reference evidence="2" key="1">
    <citation type="journal article" date="2011" name="BMC Genomics">
        <title>Shotgun sequencing of Yersinia enterocolitica strain W22703 (biotype 2, serotype O:9): genomic evidence for oscillation between invertebrates and mammals.</title>
        <authorList>
            <person name="Fuchs T.M."/>
            <person name="Brandt K."/>
            <person name="Starke M."/>
            <person name="Rattei T."/>
        </authorList>
    </citation>
    <scope>NUCLEOTIDE SEQUENCE</scope>
</reference>
<organism evidence="2">
    <name type="scientific">Yersinia enterocolitica W22703</name>
    <dbReference type="NCBI Taxonomy" id="913028"/>
    <lineage>
        <taxon>Bacteria</taxon>
        <taxon>Pseudomonadati</taxon>
        <taxon>Pseudomonadota</taxon>
        <taxon>Gammaproteobacteria</taxon>
        <taxon>Enterobacterales</taxon>
        <taxon>Yersiniaceae</taxon>
        <taxon>Yersinia</taxon>
    </lineage>
</organism>
<proteinExistence type="predicted"/>
<evidence type="ECO:0000259" key="1">
    <source>
        <dbReference type="Pfam" id="PF06048"/>
    </source>
</evidence>
<sequence length="193" mass="21426">MVNKSDGDTEIRNIKLCSPVRVTAITCDSDGGNYGRLLEWEDTNGISRKWAMPMEMLSSSGEELRRILLSNGLSYISTTGQARAHLMEYLSLCKPERKVTCVNKTGWHGSVYVLQDEVIGVGAESVILQTASVQGRDFRTAGTLEEWRDQVSRYCVGNGRVAFSVSLSFVLTTVKTGGGWRWWLSPERGINGR</sequence>
<protein>
    <recommendedName>
        <fullName evidence="1">DUF927 domain-containing protein</fullName>
    </recommendedName>
</protein>
<feature type="domain" description="DUF927" evidence="1">
    <location>
        <begin position="4"/>
        <end position="170"/>
    </location>
</feature>
<gene>
    <name evidence="2" type="ORF">YEW_KV45930</name>
</gene>
<dbReference type="EMBL" id="FR718535">
    <property type="protein sequence ID" value="CBX70583.1"/>
    <property type="molecule type" value="Genomic_DNA"/>
</dbReference>
<dbReference type="AlphaFoldDB" id="F4MXM5"/>
<evidence type="ECO:0000313" key="2">
    <source>
        <dbReference type="EMBL" id="CBX70583.1"/>
    </source>
</evidence>
<dbReference type="InterPro" id="IPR009270">
    <property type="entry name" value="DUF927"/>
</dbReference>
<accession>F4MXM5</accession>